<evidence type="ECO:0000259" key="2">
    <source>
        <dbReference type="PROSITE" id="PS50989"/>
    </source>
</evidence>
<dbReference type="PROSITE" id="PS50980">
    <property type="entry name" value="COA_CT_NTER"/>
    <property type="match status" value="1"/>
</dbReference>
<dbReference type="OrthoDB" id="9803706at2"/>
<keyword evidence="4" id="KW-1185">Reference proteome</keyword>
<proteinExistence type="predicted"/>
<dbReference type="InterPro" id="IPR029045">
    <property type="entry name" value="ClpP/crotonase-like_dom_sf"/>
</dbReference>
<name>A0A1G6RHL4_9BACT</name>
<evidence type="ECO:0000313" key="4">
    <source>
        <dbReference type="Proteomes" id="UP000199411"/>
    </source>
</evidence>
<dbReference type="GO" id="GO:0004485">
    <property type="term" value="F:methylcrotonoyl-CoA carboxylase activity"/>
    <property type="evidence" value="ECO:0007669"/>
    <property type="project" value="TreeGrafter"/>
</dbReference>
<evidence type="ECO:0000313" key="3">
    <source>
        <dbReference type="EMBL" id="SDD03416.1"/>
    </source>
</evidence>
<dbReference type="InterPro" id="IPR011762">
    <property type="entry name" value="COA_CT_N"/>
</dbReference>
<dbReference type="InterPro" id="IPR011763">
    <property type="entry name" value="COA_CT_C"/>
</dbReference>
<reference evidence="4" key="1">
    <citation type="submission" date="2016-10" db="EMBL/GenBank/DDBJ databases">
        <authorList>
            <person name="Varghese N."/>
            <person name="Submissions S."/>
        </authorList>
    </citation>
    <scope>NUCLEOTIDE SEQUENCE [LARGE SCALE GENOMIC DNA]</scope>
    <source>
        <strain evidence="4">DSM 8415</strain>
    </source>
</reference>
<dbReference type="Proteomes" id="UP000199411">
    <property type="component" value="Unassembled WGS sequence"/>
</dbReference>
<gene>
    <name evidence="3" type="ORF">SAMN05660835_01788</name>
</gene>
<organism evidence="3 4">
    <name type="scientific">Desulfurella multipotens</name>
    <dbReference type="NCBI Taxonomy" id="79269"/>
    <lineage>
        <taxon>Bacteria</taxon>
        <taxon>Pseudomonadati</taxon>
        <taxon>Campylobacterota</taxon>
        <taxon>Desulfurellia</taxon>
        <taxon>Desulfurellales</taxon>
        <taxon>Desulfurellaceae</taxon>
        <taxon>Desulfurella</taxon>
    </lineage>
</organism>
<dbReference type="InterPro" id="IPR034733">
    <property type="entry name" value="AcCoA_carboxyl_beta"/>
</dbReference>
<dbReference type="EMBL" id="FMYU01000017">
    <property type="protein sequence ID" value="SDD03416.1"/>
    <property type="molecule type" value="Genomic_DNA"/>
</dbReference>
<evidence type="ECO:0000259" key="1">
    <source>
        <dbReference type="PROSITE" id="PS50980"/>
    </source>
</evidence>
<dbReference type="GO" id="GO:0006552">
    <property type="term" value="P:L-leucine catabolic process"/>
    <property type="evidence" value="ECO:0007669"/>
    <property type="project" value="TreeGrafter"/>
</dbReference>
<dbReference type="Pfam" id="PF01039">
    <property type="entry name" value="Carboxyl_trans"/>
    <property type="match status" value="1"/>
</dbReference>
<dbReference type="GO" id="GO:1905202">
    <property type="term" value="C:methylcrotonoyl-CoA carboxylase complex"/>
    <property type="evidence" value="ECO:0007669"/>
    <property type="project" value="TreeGrafter"/>
</dbReference>
<dbReference type="FunFam" id="3.90.226.10:FF:000046">
    <property type="entry name" value="Geranyl-CoA carboxylase beta subunit"/>
    <property type="match status" value="1"/>
</dbReference>
<dbReference type="PANTHER" id="PTHR22855">
    <property type="entry name" value="ACETYL, PROPIONYL, PYRUVATE, AND GLUTACONYL CARBOXYLASE-RELATED"/>
    <property type="match status" value="1"/>
</dbReference>
<sequence length="535" mass="59784">MAKIMSNINTNSEEFKKRYEFNKKKVEEINQIREELAKGGPEKAHEVNKKRGKLFCRERIEKVIDKNSPFLEIGPFVGYNMYNNEAPCGGIVTGIGKISGKEVMIIANDQTVKAGTYYPMTIKKHIRAQTIARENRLHCLYLVDSGGVFLPMQDEVYPDKEHFGNFFYNQAIMSSMGLLQVAVVTGLGTAGGAYVPAMCDQVIMVKNQSAIFIGGPPLVKAATGEEIDAENLGGADVHTRISGVADYLANNEEEALKKAREIFAHLPKQEKFKLDRSTPQDPLYDPDEIYGILPEDLSIPFDVREIIARIVDNSEFEEFKPLYGQTLVTGFARIGGYLVGIIGNNGIIFPESSQKAAHFVELCSLRKVPLIFLQNITGFIIGKKYEHQGMAKDGAKWITAISTTNVPKITIIIGNSYGAGNYAMAGRGYNPRFLWMWPNAKIAVMGPQQAADVLSSIKLAQLEREGKKLTQEEIEAIRKPILQEYEEKSSALYSSARLWDDGIIDPKKTREYLMLALEVTLNKQIEDVKFGIFRM</sequence>
<feature type="domain" description="CoA carboxyltransferase N-terminal" evidence="1">
    <location>
        <begin position="22"/>
        <end position="278"/>
    </location>
</feature>
<dbReference type="InterPro" id="IPR045190">
    <property type="entry name" value="MCCB/AccD1-like"/>
</dbReference>
<dbReference type="RefSeq" id="WP_092129736.1">
    <property type="nucleotide sequence ID" value="NZ_FMYU01000017.1"/>
</dbReference>
<feature type="domain" description="CoA carboxyltransferase C-terminal" evidence="2">
    <location>
        <begin position="285"/>
        <end position="527"/>
    </location>
</feature>
<protein>
    <submittedName>
        <fullName evidence="3">3-methylcrotonyl-CoA carboxylase beta subunit</fullName>
    </submittedName>
</protein>
<dbReference type="PROSITE" id="PS50989">
    <property type="entry name" value="COA_CT_CTER"/>
    <property type="match status" value="1"/>
</dbReference>
<accession>A0A1G6RHL4</accession>
<dbReference type="SUPFAM" id="SSF52096">
    <property type="entry name" value="ClpP/crotonase"/>
    <property type="match status" value="2"/>
</dbReference>
<dbReference type="Gene3D" id="3.90.226.10">
    <property type="entry name" value="2-enoyl-CoA Hydratase, Chain A, domain 1"/>
    <property type="match status" value="2"/>
</dbReference>
<dbReference type="FunFam" id="3.90.226.10:FF:000004">
    <property type="entry name" value="Methylcrotonoyl-CoA carboxylase beta chain"/>
    <property type="match status" value="1"/>
</dbReference>
<dbReference type="AlphaFoldDB" id="A0A1G6RHL4"/>
<dbReference type="PANTHER" id="PTHR22855:SF13">
    <property type="entry name" value="METHYLCROTONOYL-COA CARBOXYLASE BETA CHAIN, MITOCHONDRIAL"/>
    <property type="match status" value="1"/>
</dbReference>